<evidence type="ECO:0000313" key="2">
    <source>
        <dbReference type="Proteomes" id="UP000887565"/>
    </source>
</evidence>
<reference evidence="3" key="1">
    <citation type="submission" date="2022-11" db="UniProtKB">
        <authorList>
            <consortium name="WormBaseParasite"/>
        </authorList>
    </citation>
    <scope>IDENTIFICATION</scope>
</reference>
<dbReference type="Proteomes" id="UP000887565">
    <property type="component" value="Unplaced"/>
</dbReference>
<dbReference type="AlphaFoldDB" id="A0A915KCG5"/>
<proteinExistence type="predicted"/>
<feature type="compositionally biased region" description="Polar residues" evidence="1">
    <location>
        <begin position="62"/>
        <end position="83"/>
    </location>
</feature>
<evidence type="ECO:0000313" key="3">
    <source>
        <dbReference type="WBParaSite" id="nRc.2.0.1.t36065-RA"/>
    </source>
</evidence>
<sequence>MSIVSKNSKTSLKLLDDLIKLRLITDKALDTKAVSDNDSDRAKTPRGDLGEDGDKSVASDGSAISNKSFSSTNKCRQSSSHGSSVIEDTPPDNAPASNDPQAVMPEFLDDHLVKRQRLSLQPKTKLIANPELWTQGALLPGTQGALLPDGNPGLQHGHCSSYRQ</sequence>
<accession>A0A915KCG5</accession>
<evidence type="ECO:0000256" key="1">
    <source>
        <dbReference type="SAM" id="MobiDB-lite"/>
    </source>
</evidence>
<feature type="region of interest" description="Disordered" evidence="1">
    <location>
        <begin position="141"/>
        <end position="164"/>
    </location>
</feature>
<feature type="region of interest" description="Disordered" evidence="1">
    <location>
        <begin position="30"/>
        <end position="106"/>
    </location>
</feature>
<keyword evidence="2" id="KW-1185">Reference proteome</keyword>
<organism evidence="2 3">
    <name type="scientific">Romanomermis culicivorax</name>
    <name type="common">Nematode worm</name>
    <dbReference type="NCBI Taxonomy" id="13658"/>
    <lineage>
        <taxon>Eukaryota</taxon>
        <taxon>Metazoa</taxon>
        <taxon>Ecdysozoa</taxon>
        <taxon>Nematoda</taxon>
        <taxon>Enoplea</taxon>
        <taxon>Dorylaimia</taxon>
        <taxon>Mermithida</taxon>
        <taxon>Mermithoidea</taxon>
        <taxon>Mermithidae</taxon>
        <taxon>Romanomermis</taxon>
    </lineage>
</organism>
<dbReference type="WBParaSite" id="nRc.2.0.1.t36065-RA">
    <property type="protein sequence ID" value="nRc.2.0.1.t36065-RA"/>
    <property type="gene ID" value="nRc.2.0.1.g36065"/>
</dbReference>
<protein>
    <submittedName>
        <fullName evidence="3">Uncharacterized protein</fullName>
    </submittedName>
</protein>
<feature type="compositionally biased region" description="Basic and acidic residues" evidence="1">
    <location>
        <begin position="30"/>
        <end position="57"/>
    </location>
</feature>
<name>A0A915KCG5_ROMCU</name>